<evidence type="ECO:0000313" key="1">
    <source>
        <dbReference type="EMBL" id="KAK9158716.1"/>
    </source>
</evidence>
<organism evidence="1 2">
    <name type="scientific">Stephania cephalantha</name>
    <dbReference type="NCBI Taxonomy" id="152367"/>
    <lineage>
        <taxon>Eukaryota</taxon>
        <taxon>Viridiplantae</taxon>
        <taxon>Streptophyta</taxon>
        <taxon>Embryophyta</taxon>
        <taxon>Tracheophyta</taxon>
        <taxon>Spermatophyta</taxon>
        <taxon>Magnoliopsida</taxon>
        <taxon>Ranunculales</taxon>
        <taxon>Menispermaceae</taxon>
        <taxon>Menispermoideae</taxon>
        <taxon>Cissampelideae</taxon>
        <taxon>Stephania</taxon>
    </lineage>
</organism>
<comment type="caution">
    <text evidence="1">The sequence shown here is derived from an EMBL/GenBank/DDBJ whole genome shotgun (WGS) entry which is preliminary data.</text>
</comment>
<reference evidence="1 2" key="1">
    <citation type="submission" date="2024-01" db="EMBL/GenBank/DDBJ databases">
        <title>Genome assemblies of Stephania.</title>
        <authorList>
            <person name="Yang L."/>
        </authorList>
    </citation>
    <scope>NUCLEOTIDE SEQUENCE [LARGE SCALE GENOMIC DNA]</scope>
    <source>
        <strain evidence="1">JXDWG</strain>
        <tissue evidence="1">Leaf</tissue>
    </source>
</reference>
<sequence>MSQKPSINTHINFIGLWITVALTQRLMQLLQFYDKTKRKKLIKITLNWIIFSRFIYKH</sequence>
<name>A0AAP0KU98_9MAGN</name>
<proteinExistence type="predicted"/>
<dbReference type="EMBL" id="JBBNAG010000002">
    <property type="protein sequence ID" value="KAK9158716.1"/>
    <property type="molecule type" value="Genomic_DNA"/>
</dbReference>
<protein>
    <submittedName>
        <fullName evidence="1">Uncharacterized protein</fullName>
    </submittedName>
</protein>
<dbReference type="Proteomes" id="UP001419268">
    <property type="component" value="Unassembled WGS sequence"/>
</dbReference>
<evidence type="ECO:0000313" key="2">
    <source>
        <dbReference type="Proteomes" id="UP001419268"/>
    </source>
</evidence>
<gene>
    <name evidence="1" type="ORF">Scep_005290</name>
</gene>
<keyword evidence="2" id="KW-1185">Reference proteome</keyword>
<accession>A0AAP0KU98</accession>
<dbReference type="AlphaFoldDB" id="A0AAP0KU98"/>